<dbReference type="OrthoDB" id="721783at2759"/>
<keyword evidence="4" id="KW-1185">Reference proteome</keyword>
<proteinExistence type="predicted"/>
<accession>A0A8J5WTK8</accession>
<evidence type="ECO:0000259" key="2">
    <source>
        <dbReference type="Pfam" id="PF24530"/>
    </source>
</evidence>
<feature type="domain" description="DUF7597" evidence="2">
    <location>
        <begin position="7"/>
        <end position="73"/>
    </location>
</feature>
<protein>
    <recommendedName>
        <fullName evidence="2">DUF7597 domain-containing protein</fullName>
    </recommendedName>
</protein>
<reference evidence="3" key="1">
    <citation type="journal article" date="2021" name="bioRxiv">
        <title>Whole Genome Assembly and Annotation of Northern Wild Rice, Zizania palustris L., Supports a Whole Genome Duplication in the Zizania Genus.</title>
        <authorList>
            <person name="Haas M."/>
            <person name="Kono T."/>
            <person name="Macchietto M."/>
            <person name="Millas R."/>
            <person name="McGilp L."/>
            <person name="Shao M."/>
            <person name="Duquette J."/>
            <person name="Hirsch C.N."/>
            <person name="Kimball J."/>
        </authorList>
    </citation>
    <scope>NUCLEOTIDE SEQUENCE</scope>
    <source>
        <tissue evidence="3">Fresh leaf tissue</tissue>
    </source>
</reference>
<organism evidence="3 4">
    <name type="scientific">Zizania palustris</name>
    <name type="common">Northern wild rice</name>
    <dbReference type="NCBI Taxonomy" id="103762"/>
    <lineage>
        <taxon>Eukaryota</taxon>
        <taxon>Viridiplantae</taxon>
        <taxon>Streptophyta</taxon>
        <taxon>Embryophyta</taxon>
        <taxon>Tracheophyta</taxon>
        <taxon>Spermatophyta</taxon>
        <taxon>Magnoliopsida</taxon>
        <taxon>Liliopsida</taxon>
        <taxon>Poales</taxon>
        <taxon>Poaceae</taxon>
        <taxon>BOP clade</taxon>
        <taxon>Oryzoideae</taxon>
        <taxon>Oryzeae</taxon>
        <taxon>Zizaniinae</taxon>
        <taxon>Zizania</taxon>
    </lineage>
</organism>
<dbReference type="AlphaFoldDB" id="A0A8J5WTK8"/>
<dbReference type="EMBL" id="JAAALK010000080">
    <property type="protein sequence ID" value="KAG8094892.1"/>
    <property type="molecule type" value="Genomic_DNA"/>
</dbReference>
<comment type="caution">
    <text evidence="3">The sequence shown here is derived from an EMBL/GenBank/DDBJ whole genome shotgun (WGS) entry which is preliminary data.</text>
</comment>
<reference evidence="3" key="2">
    <citation type="submission" date="2021-02" db="EMBL/GenBank/DDBJ databases">
        <authorList>
            <person name="Kimball J.A."/>
            <person name="Haas M.W."/>
            <person name="Macchietto M."/>
            <person name="Kono T."/>
            <person name="Duquette J."/>
            <person name="Shao M."/>
        </authorList>
    </citation>
    <scope>NUCLEOTIDE SEQUENCE</scope>
    <source>
        <tissue evidence="3">Fresh leaf tissue</tissue>
    </source>
</reference>
<evidence type="ECO:0000313" key="3">
    <source>
        <dbReference type="EMBL" id="KAG8094892.1"/>
    </source>
</evidence>
<name>A0A8J5WTK8_ZIZPA</name>
<evidence type="ECO:0000256" key="1">
    <source>
        <dbReference type="SAM" id="MobiDB-lite"/>
    </source>
</evidence>
<dbReference type="Pfam" id="PF24530">
    <property type="entry name" value="DUF7597"/>
    <property type="match status" value="1"/>
</dbReference>
<evidence type="ECO:0000313" key="4">
    <source>
        <dbReference type="Proteomes" id="UP000729402"/>
    </source>
</evidence>
<feature type="compositionally biased region" description="Basic and acidic residues" evidence="1">
    <location>
        <begin position="156"/>
        <end position="173"/>
    </location>
</feature>
<dbReference type="Proteomes" id="UP000729402">
    <property type="component" value="Unassembled WGS sequence"/>
</dbReference>
<dbReference type="InterPro" id="IPR056018">
    <property type="entry name" value="DUF7597"/>
</dbReference>
<feature type="region of interest" description="Disordered" evidence="1">
    <location>
        <begin position="140"/>
        <end position="177"/>
    </location>
</feature>
<gene>
    <name evidence="3" type="ORF">GUJ93_ZPchr0012g20302</name>
</gene>
<sequence>MANFAMDPIMYVPRGGTLIDGGGALRKRRSVVTLSGQHVRKNEDMAIATCANAFTAMERHEFLLLIHHHLTQAPAAEQEPLVEPFIVDPMENEGQWDNWPANLPNIIPGQQAPDEMNQSTTVPSALSTPMQGKPPIKFFYSRRSKGSDKGGQSSEKASHLKEIGSPSKTDKGKGIMPEKPTLQDFINAANEGKPTVELSFGQIRHVATQLCGLNDDQVTLDKLMTDGTSNQLVRGGGITIREVDE</sequence>